<dbReference type="Proteomes" id="UP000192578">
    <property type="component" value="Unassembled WGS sequence"/>
</dbReference>
<dbReference type="AlphaFoldDB" id="A0A9X6RNS0"/>
<keyword evidence="2" id="KW-1185">Reference proteome</keyword>
<evidence type="ECO:0000313" key="2">
    <source>
        <dbReference type="Proteomes" id="UP000192578"/>
    </source>
</evidence>
<protein>
    <submittedName>
        <fullName evidence="1">Uncharacterized protein</fullName>
    </submittedName>
</protein>
<dbReference type="EMBL" id="MTYJ01000441">
    <property type="protein sequence ID" value="OWA54678.1"/>
    <property type="molecule type" value="Genomic_DNA"/>
</dbReference>
<organism evidence="1 2">
    <name type="scientific">Hypsibius exemplaris</name>
    <name type="common">Freshwater tardigrade</name>
    <dbReference type="NCBI Taxonomy" id="2072580"/>
    <lineage>
        <taxon>Eukaryota</taxon>
        <taxon>Metazoa</taxon>
        <taxon>Ecdysozoa</taxon>
        <taxon>Tardigrada</taxon>
        <taxon>Eutardigrada</taxon>
        <taxon>Parachela</taxon>
        <taxon>Hypsibioidea</taxon>
        <taxon>Hypsibiidae</taxon>
        <taxon>Hypsibius</taxon>
    </lineage>
</organism>
<name>A0A9X6RNS0_HYPEX</name>
<proteinExistence type="predicted"/>
<accession>A0A9X6RNS0</accession>
<comment type="caution">
    <text evidence="1">The sequence shown here is derived from an EMBL/GenBank/DDBJ whole genome shotgun (WGS) entry which is preliminary data.</text>
</comment>
<evidence type="ECO:0000313" key="1">
    <source>
        <dbReference type="EMBL" id="OWA54678.1"/>
    </source>
</evidence>
<sequence length="97" mass="10718">MVYGAVVIALTRHYAWKSIAVINNQLNGSGLMTRNSEHCRAPLEMLDLLPIFLAVSTTREQISRKGQRQIVSGSGRPSTTRTACASQKLTVYHLLYG</sequence>
<reference evidence="2" key="1">
    <citation type="submission" date="2017-01" db="EMBL/GenBank/DDBJ databases">
        <title>Comparative genomics of anhydrobiosis in the tardigrade Hypsibius dujardini.</title>
        <authorList>
            <person name="Yoshida Y."/>
            <person name="Koutsovoulos G."/>
            <person name="Laetsch D."/>
            <person name="Stevens L."/>
            <person name="Kumar S."/>
            <person name="Horikawa D."/>
            <person name="Ishino K."/>
            <person name="Komine S."/>
            <person name="Tomita M."/>
            <person name="Blaxter M."/>
            <person name="Arakawa K."/>
        </authorList>
    </citation>
    <scope>NUCLEOTIDE SEQUENCE [LARGE SCALE GENOMIC DNA]</scope>
    <source>
        <strain evidence="2">Z151</strain>
    </source>
</reference>
<gene>
    <name evidence="1" type="ORF">BV898_19077</name>
</gene>